<dbReference type="OrthoDB" id="9913299at2"/>
<organism evidence="2 3">
    <name type="scientific">Profundibacter amoris</name>
    <dbReference type="NCBI Taxonomy" id="2171755"/>
    <lineage>
        <taxon>Bacteria</taxon>
        <taxon>Pseudomonadati</taxon>
        <taxon>Pseudomonadota</taxon>
        <taxon>Alphaproteobacteria</taxon>
        <taxon>Rhodobacterales</taxon>
        <taxon>Paracoccaceae</taxon>
        <taxon>Profundibacter</taxon>
    </lineage>
</organism>
<dbReference type="AlphaFoldDB" id="A0A347UH43"/>
<accession>A0A347UH43</accession>
<dbReference type="Proteomes" id="UP000261704">
    <property type="component" value="Chromosome"/>
</dbReference>
<dbReference type="RefSeq" id="WP_118942827.1">
    <property type="nucleotide sequence ID" value="NZ_CP032125.1"/>
</dbReference>
<gene>
    <name evidence="2" type="ORF">BAR1_09655</name>
</gene>
<protein>
    <submittedName>
        <fullName evidence="2">Uncharacterized protein</fullName>
    </submittedName>
</protein>
<keyword evidence="1" id="KW-0732">Signal</keyword>
<feature type="chain" id="PRO_5016873813" evidence="1">
    <location>
        <begin position="22"/>
        <end position="103"/>
    </location>
</feature>
<dbReference type="KEGG" id="pamo:BAR1_09655"/>
<proteinExistence type="predicted"/>
<dbReference type="PROSITE" id="PS51257">
    <property type="entry name" value="PROKAR_LIPOPROTEIN"/>
    <property type="match status" value="1"/>
</dbReference>
<dbReference type="EMBL" id="CP032125">
    <property type="protein sequence ID" value="AXX98171.1"/>
    <property type="molecule type" value="Genomic_DNA"/>
</dbReference>
<reference evidence="2 3" key="1">
    <citation type="submission" date="2018-09" db="EMBL/GenBank/DDBJ databases">
        <title>Profundibacter amoris BAR1 gen. nov., sp. nov., a new member of the Roseobacter clade isolated at Lokis Castle Vent Field on the Arctic Mid-Oceanic Ridge.</title>
        <authorList>
            <person name="Le Moine Bauer S."/>
            <person name="Sjoeberg A.G."/>
            <person name="L'Haridon S."/>
            <person name="Stokke R."/>
            <person name="Roalkvam I."/>
            <person name="Steen I.H."/>
            <person name="Dahle H."/>
        </authorList>
    </citation>
    <scope>NUCLEOTIDE SEQUENCE [LARGE SCALE GENOMIC DNA]</scope>
    <source>
        <strain evidence="2 3">BAR1</strain>
    </source>
</reference>
<feature type="signal peptide" evidence="1">
    <location>
        <begin position="1"/>
        <end position="21"/>
    </location>
</feature>
<name>A0A347UH43_9RHOB</name>
<sequence length="103" mass="10950">MFKLPAISAAVIVLAAQGASACVAYDGPTDTFTNTCGNEVFVQYRTVGGGCYAAERGSVTLKDGESKSDPLLSETCGSSGTFRVDWAWCDYQDWKSGSCKPKF</sequence>
<keyword evidence="3" id="KW-1185">Reference proteome</keyword>
<evidence type="ECO:0000313" key="2">
    <source>
        <dbReference type="EMBL" id="AXX98171.1"/>
    </source>
</evidence>
<evidence type="ECO:0000256" key="1">
    <source>
        <dbReference type="SAM" id="SignalP"/>
    </source>
</evidence>
<evidence type="ECO:0000313" key="3">
    <source>
        <dbReference type="Proteomes" id="UP000261704"/>
    </source>
</evidence>